<comment type="caution">
    <text evidence="2">The sequence shown here is derived from an EMBL/GenBank/DDBJ whole genome shotgun (WGS) entry which is preliminary data.</text>
</comment>
<dbReference type="SUPFAM" id="SSF52047">
    <property type="entry name" value="RNI-like"/>
    <property type="match status" value="1"/>
</dbReference>
<sequence length="430" mass="50594">MENLPNELLDAIAFHLSLADLKLFSLTCHRIRDVSVRHLFRRIKLTYGLSDERIQQAQACYSCYVRSARNVRDIQLITESKSFYHYNVQGCHGSIIRDSLMPFSQLERLDFFEQSETSWHDFFSIIKRQLETKPNLRYLALQPNLGERGRGPKFDQKDKKLPWLQEPLPKLQTLCLSFFGTSKKIRGHQIERVDQFIEMIRRLKQVTESLQTLILDGYIRIRIEAWRTPLLTCEPLSFPRLESLEMQELRLLGTSISNILTLETLRNIRILSSGRPENWTTDTEILDCFLPFSNLRELRLFHLHDYFRCSPCKSEHRIFHVPITPALEDVKLLSKHLPRLEVVKWYSAYAPPLLFRYLITRNKDGSADFTLKRTQFEKVVFEDGAQVCSDYHGKYPELEILPFDDDGFPPRINWQDLVWIEQGRGTSRSN</sequence>
<dbReference type="Proteomes" id="UP001313282">
    <property type="component" value="Unassembled WGS sequence"/>
</dbReference>
<accession>A0AAN8MQJ7</accession>
<dbReference type="Pfam" id="PF00646">
    <property type="entry name" value="F-box"/>
    <property type="match status" value="1"/>
</dbReference>
<reference evidence="2 3" key="1">
    <citation type="submission" date="2019-10" db="EMBL/GenBank/DDBJ databases">
        <authorList>
            <person name="Palmer J.M."/>
        </authorList>
    </citation>
    <scope>NUCLEOTIDE SEQUENCE [LARGE SCALE GENOMIC DNA]</scope>
    <source>
        <strain evidence="2 3">TWF718</strain>
    </source>
</reference>
<dbReference type="InterPro" id="IPR036047">
    <property type="entry name" value="F-box-like_dom_sf"/>
</dbReference>
<keyword evidence="3" id="KW-1185">Reference proteome</keyword>
<proteinExistence type="predicted"/>
<evidence type="ECO:0000313" key="2">
    <source>
        <dbReference type="EMBL" id="KAK6331918.1"/>
    </source>
</evidence>
<protein>
    <recommendedName>
        <fullName evidence="1">F-box domain-containing protein</fullName>
    </recommendedName>
</protein>
<dbReference type="AlphaFoldDB" id="A0AAN8MQJ7"/>
<name>A0AAN8MQJ7_9PEZI</name>
<dbReference type="InterPro" id="IPR032675">
    <property type="entry name" value="LRR_dom_sf"/>
</dbReference>
<dbReference type="InterPro" id="IPR001810">
    <property type="entry name" value="F-box_dom"/>
</dbReference>
<dbReference type="EMBL" id="JAVHNR010000010">
    <property type="protein sequence ID" value="KAK6331918.1"/>
    <property type="molecule type" value="Genomic_DNA"/>
</dbReference>
<dbReference type="SUPFAM" id="SSF81383">
    <property type="entry name" value="F-box domain"/>
    <property type="match status" value="1"/>
</dbReference>
<feature type="domain" description="F-box" evidence="1">
    <location>
        <begin position="1"/>
        <end position="43"/>
    </location>
</feature>
<evidence type="ECO:0000259" key="1">
    <source>
        <dbReference type="PROSITE" id="PS50181"/>
    </source>
</evidence>
<dbReference type="Gene3D" id="3.80.10.10">
    <property type="entry name" value="Ribonuclease Inhibitor"/>
    <property type="match status" value="1"/>
</dbReference>
<organism evidence="2 3">
    <name type="scientific">Orbilia javanica</name>
    <dbReference type="NCBI Taxonomy" id="47235"/>
    <lineage>
        <taxon>Eukaryota</taxon>
        <taxon>Fungi</taxon>
        <taxon>Dikarya</taxon>
        <taxon>Ascomycota</taxon>
        <taxon>Pezizomycotina</taxon>
        <taxon>Orbiliomycetes</taxon>
        <taxon>Orbiliales</taxon>
        <taxon>Orbiliaceae</taxon>
        <taxon>Orbilia</taxon>
    </lineage>
</organism>
<dbReference type="CDD" id="cd09917">
    <property type="entry name" value="F-box_SF"/>
    <property type="match status" value="1"/>
</dbReference>
<gene>
    <name evidence="2" type="ORF">TWF718_002456</name>
</gene>
<evidence type="ECO:0000313" key="3">
    <source>
        <dbReference type="Proteomes" id="UP001313282"/>
    </source>
</evidence>
<dbReference type="PROSITE" id="PS50181">
    <property type="entry name" value="FBOX"/>
    <property type="match status" value="1"/>
</dbReference>